<protein>
    <submittedName>
        <fullName evidence="1">U32 family peptidase</fullName>
    </submittedName>
</protein>
<organism evidence="1 2">
    <name type="scientific">Crenobacter caeni</name>
    <dbReference type="NCBI Taxonomy" id="2705474"/>
    <lineage>
        <taxon>Bacteria</taxon>
        <taxon>Pseudomonadati</taxon>
        <taxon>Pseudomonadota</taxon>
        <taxon>Betaproteobacteria</taxon>
        <taxon>Neisseriales</taxon>
        <taxon>Neisseriaceae</taxon>
        <taxon>Crenobacter</taxon>
    </lineage>
</organism>
<gene>
    <name evidence="1" type="ORF">GZH52_15210</name>
</gene>
<comment type="caution">
    <text evidence="1">The sequence shown here is derived from an EMBL/GenBank/DDBJ whole genome shotgun (WGS) entry which is preliminary data.</text>
</comment>
<dbReference type="EMBL" id="JAAGAA010000015">
    <property type="protein sequence ID" value="NDV14118.1"/>
    <property type="molecule type" value="Genomic_DNA"/>
</dbReference>
<dbReference type="RefSeq" id="WP_432417444.1">
    <property type="nucleotide sequence ID" value="NZ_JAAGAA010000015.1"/>
</dbReference>
<dbReference type="PANTHER" id="PTHR30217:SF3">
    <property type="entry name" value="UBIQUINONE BIOSYNTHESIS PROTEIN UBIU"/>
    <property type="match status" value="1"/>
</dbReference>
<dbReference type="PANTHER" id="PTHR30217">
    <property type="entry name" value="PEPTIDASE U32 FAMILY"/>
    <property type="match status" value="1"/>
</dbReference>
<name>A0A6B2KVE2_9NEIS</name>
<dbReference type="InterPro" id="IPR051454">
    <property type="entry name" value="RNA/ubiquinone_mod_enzymes"/>
</dbReference>
<evidence type="ECO:0000313" key="1">
    <source>
        <dbReference type="EMBL" id="NDV14118.1"/>
    </source>
</evidence>
<accession>A0A6B2KVE2</accession>
<keyword evidence="2" id="KW-1185">Reference proteome</keyword>
<reference evidence="1 2" key="1">
    <citation type="submission" date="2020-02" db="EMBL/GenBank/DDBJ databases">
        <authorList>
            <person name="Yang Z."/>
        </authorList>
    </citation>
    <scope>NUCLEOTIDE SEQUENCE [LARGE SCALE GENOMIC DNA]</scope>
    <source>
        <strain evidence="1 2">HX-7-9</strain>
    </source>
</reference>
<proteinExistence type="predicted"/>
<dbReference type="AlphaFoldDB" id="A0A6B2KVE2"/>
<feature type="non-terminal residue" evidence="1">
    <location>
        <position position="70"/>
    </location>
</feature>
<dbReference type="Proteomes" id="UP000482578">
    <property type="component" value="Unassembled WGS sequence"/>
</dbReference>
<evidence type="ECO:0000313" key="2">
    <source>
        <dbReference type="Proteomes" id="UP000482578"/>
    </source>
</evidence>
<sequence length="70" mass="7418">MSTLPELVCPAGSLPALKTAIDHGADAVYMGLKNETNARNFAGLNFDEKSAAAGIRYAHDKGRKVLMAIN</sequence>